<evidence type="ECO:0000313" key="6">
    <source>
        <dbReference type="Proteomes" id="UP000799440"/>
    </source>
</evidence>
<evidence type="ECO:0000256" key="4">
    <source>
        <dbReference type="SAM" id="SignalP"/>
    </source>
</evidence>
<feature type="signal peptide" evidence="4">
    <location>
        <begin position="1"/>
        <end position="26"/>
    </location>
</feature>
<organism evidence="5 6">
    <name type="scientific">Sporormia fimetaria CBS 119925</name>
    <dbReference type="NCBI Taxonomy" id="1340428"/>
    <lineage>
        <taxon>Eukaryota</taxon>
        <taxon>Fungi</taxon>
        <taxon>Dikarya</taxon>
        <taxon>Ascomycota</taxon>
        <taxon>Pezizomycotina</taxon>
        <taxon>Dothideomycetes</taxon>
        <taxon>Pleosporomycetidae</taxon>
        <taxon>Pleosporales</taxon>
        <taxon>Sporormiaceae</taxon>
        <taxon>Sporormia</taxon>
    </lineage>
</organism>
<evidence type="ECO:0008006" key="7">
    <source>
        <dbReference type="Google" id="ProtNLM"/>
    </source>
</evidence>
<dbReference type="PANTHER" id="PTHR31306:SF3">
    <property type="entry name" value="NUCLEOTIDE-DIPHOSPHO-SUGAR TRANSFERASE DOMAIN-CONTAINING PROTEIN"/>
    <property type="match status" value="1"/>
</dbReference>
<accession>A0A6A6VDQ4</accession>
<dbReference type="InterPro" id="IPR008630">
    <property type="entry name" value="Glyco_trans_34"/>
</dbReference>
<dbReference type="Proteomes" id="UP000799440">
    <property type="component" value="Unassembled WGS sequence"/>
</dbReference>
<protein>
    <recommendedName>
        <fullName evidence="7">Glycosyltransferase family 34 protein</fullName>
    </recommendedName>
</protein>
<dbReference type="GO" id="GO:0016757">
    <property type="term" value="F:glycosyltransferase activity"/>
    <property type="evidence" value="ECO:0007669"/>
    <property type="project" value="UniProtKB-KW"/>
</dbReference>
<comment type="similarity">
    <text evidence="1">Belongs to the glycosyltransferase 34 family.</text>
</comment>
<evidence type="ECO:0000313" key="5">
    <source>
        <dbReference type="EMBL" id="KAF2748742.1"/>
    </source>
</evidence>
<dbReference type="Pfam" id="PF05637">
    <property type="entry name" value="Glyco_transf_34"/>
    <property type="match status" value="1"/>
</dbReference>
<dbReference type="PANTHER" id="PTHR31306">
    <property type="entry name" value="ALPHA-1,6-MANNOSYLTRANSFERASE MNN11-RELATED"/>
    <property type="match status" value="1"/>
</dbReference>
<dbReference type="EMBL" id="MU006568">
    <property type="protein sequence ID" value="KAF2748742.1"/>
    <property type="molecule type" value="Genomic_DNA"/>
</dbReference>
<dbReference type="OrthoDB" id="3763672at2759"/>
<evidence type="ECO:0000256" key="3">
    <source>
        <dbReference type="ARBA" id="ARBA00022679"/>
    </source>
</evidence>
<reference evidence="5" key="1">
    <citation type="journal article" date="2020" name="Stud. Mycol.">
        <title>101 Dothideomycetes genomes: a test case for predicting lifestyles and emergence of pathogens.</title>
        <authorList>
            <person name="Haridas S."/>
            <person name="Albert R."/>
            <person name="Binder M."/>
            <person name="Bloem J."/>
            <person name="Labutti K."/>
            <person name="Salamov A."/>
            <person name="Andreopoulos B."/>
            <person name="Baker S."/>
            <person name="Barry K."/>
            <person name="Bills G."/>
            <person name="Bluhm B."/>
            <person name="Cannon C."/>
            <person name="Castanera R."/>
            <person name="Culley D."/>
            <person name="Daum C."/>
            <person name="Ezra D."/>
            <person name="Gonzalez J."/>
            <person name="Henrissat B."/>
            <person name="Kuo A."/>
            <person name="Liang C."/>
            <person name="Lipzen A."/>
            <person name="Lutzoni F."/>
            <person name="Magnuson J."/>
            <person name="Mondo S."/>
            <person name="Nolan M."/>
            <person name="Ohm R."/>
            <person name="Pangilinan J."/>
            <person name="Park H.-J."/>
            <person name="Ramirez L."/>
            <person name="Alfaro M."/>
            <person name="Sun H."/>
            <person name="Tritt A."/>
            <person name="Yoshinaga Y."/>
            <person name="Zwiers L.-H."/>
            <person name="Turgeon B."/>
            <person name="Goodwin S."/>
            <person name="Spatafora J."/>
            <person name="Crous P."/>
            <person name="Grigoriev I."/>
        </authorList>
    </citation>
    <scope>NUCLEOTIDE SEQUENCE</scope>
    <source>
        <strain evidence="5">CBS 119925</strain>
    </source>
</reference>
<evidence type="ECO:0000256" key="2">
    <source>
        <dbReference type="ARBA" id="ARBA00022676"/>
    </source>
</evidence>
<evidence type="ECO:0000256" key="1">
    <source>
        <dbReference type="ARBA" id="ARBA00005664"/>
    </source>
</evidence>
<feature type="chain" id="PRO_5025557323" description="Glycosyltransferase family 34 protein" evidence="4">
    <location>
        <begin position="27"/>
        <end position="394"/>
    </location>
</feature>
<proteinExistence type="inferred from homology"/>
<dbReference type="GO" id="GO:0000139">
    <property type="term" value="C:Golgi membrane"/>
    <property type="evidence" value="ECO:0007669"/>
    <property type="project" value="TreeGrafter"/>
</dbReference>
<dbReference type="InterPro" id="IPR029044">
    <property type="entry name" value="Nucleotide-diphossugar_trans"/>
</dbReference>
<name>A0A6A6VDQ4_9PLEO</name>
<sequence length="394" mass="44771">MSYPSPQKLITLCLALFLVAIFFVSAVQHSTPIKALKHTAQSAVTEICSGNEPVVVHHDPASAFPTAFKPIRFPITSPTYTDPTGRQWHLPSTPKWTQPLANEILIVDMDTRIPTGPNELWNTTTMNYNTLDASVDSQMVSAAFMNHFLYARIHGYDYRFIAAPHLPSHHDTWIKPFVLSSLLRSYRFVVFIDADATIQHLELPLEWLFNKWNITPRTSIAMPIDTEQILGEDRNASKDSRGKVALNTGFIVAQNLSLTFEMLDAWKTCTEGKRYPECGQWKENWSHEQRAFSEYIRYDFNPKGDNIVELPCDDAMGFPGIIEDHPHILANCSGQFVRHQTMAKERTKENASQALLQVMAQLTQRSLQMGREKYWVDGTEEGWWASLKKVVGGD</sequence>
<keyword evidence="3" id="KW-0808">Transferase</keyword>
<dbReference type="Gene3D" id="3.90.550.10">
    <property type="entry name" value="Spore Coat Polysaccharide Biosynthesis Protein SpsA, Chain A"/>
    <property type="match status" value="1"/>
</dbReference>
<keyword evidence="6" id="KW-1185">Reference proteome</keyword>
<keyword evidence="4" id="KW-0732">Signal</keyword>
<dbReference type="GO" id="GO:0006487">
    <property type="term" value="P:protein N-linked glycosylation"/>
    <property type="evidence" value="ECO:0007669"/>
    <property type="project" value="TreeGrafter"/>
</dbReference>
<keyword evidence="2" id="KW-0328">Glycosyltransferase</keyword>
<dbReference type="AlphaFoldDB" id="A0A6A6VDQ4"/>
<gene>
    <name evidence="5" type="ORF">M011DRAFT_485412</name>
</gene>